<dbReference type="PANTHER" id="PTHR42845:SF2">
    <property type="entry name" value="F420-NON-REDUCING HYDROGENASE VHU SUBUNIT G"/>
    <property type="match status" value="1"/>
</dbReference>
<evidence type="ECO:0000313" key="3">
    <source>
        <dbReference type="EMBL" id="QEE17385.1"/>
    </source>
</evidence>
<evidence type="ECO:0000259" key="2">
    <source>
        <dbReference type="Pfam" id="PF01058"/>
    </source>
</evidence>
<dbReference type="OrthoDB" id="37913at2157"/>
<dbReference type="Proteomes" id="UP000321408">
    <property type="component" value="Chromosome"/>
</dbReference>
<dbReference type="RefSeq" id="WP_147664280.1">
    <property type="nucleotide sequence ID" value="NZ_CP042905.2"/>
</dbReference>
<dbReference type="KEGG" id="psyt:DSAG12_03219"/>
<dbReference type="EMBL" id="CP042905">
    <property type="protein sequence ID" value="QEE17385.1"/>
    <property type="molecule type" value="Genomic_DNA"/>
</dbReference>
<reference evidence="3 4" key="2">
    <citation type="journal article" date="2024" name="Int. J. Syst. Evol. Microbiol.">
        <title>Promethearchaeum syntrophicum gen. nov., sp. nov., an anaerobic, obligately syntrophic archaeon, the first isolate of the lineage 'Asgard' archaea, and proposal of the new archaeal phylum Promethearchaeota phyl. nov. and kingdom Promethearchaeati regn. nov.</title>
        <authorList>
            <person name="Imachi H."/>
            <person name="Nobu M.K."/>
            <person name="Kato S."/>
            <person name="Takaki Y."/>
            <person name="Miyazaki M."/>
            <person name="Miyata M."/>
            <person name="Ogawara M."/>
            <person name="Saito Y."/>
            <person name="Sakai S."/>
            <person name="Tahara Y.O."/>
            <person name="Takano Y."/>
            <person name="Tasumi E."/>
            <person name="Uematsu K."/>
            <person name="Yoshimura T."/>
            <person name="Itoh T."/>
            <person name="Ohkuma M."/>
            <person name="Takai K."/>
        </authorList>
    </citation>
    <scope>NUCLEOTIDE SEQUENCE [LARGE SCALE GENOMIC DNA]</scope>
    <source>
        <strain evidence="3 4">MK-D1</strain>
    </source>
</reference>
<reference evidence="3 4" key="1">
    <citation type="journal article" date="2020" name="Nature">
        <title>Isolation of an archaeon at the prokaryote-eukaryote interface.</title>
        <authorList>
            <person name="Imachi H."/>
            <person name="Nobu M.K."/>
            <person name="Nakahara N."/>
            <person name="Morono Y."/>
            <person name="Ogawara M."/>
            <person name="Takaki Y."/>
            <person name="Takano Y."/>
            <person name="Uematsu K."/>
            <person name="Ikuta T."/>
            <person name="Ito M."/>
            <person name="Matsui Y."/>
            <person name="Miyazaki M."/>
            <person name="Murata K."/>
            <person name="Saito Y."/>
            <person name="Sakai S."/>
            <person name="Song C."/>
            <person name="Tasumi E."/>
            <person name="Yamanaka Y."/>
            <person name="Yamaguchi T."/>
            <person name="Kamagata Y."/>
            <person name="Tamaki H."/>
            <person name="Takai K."/>
        </authorList>
    </citation>
    <scope>NUCLEOTIDE SEQUENCE [LARGE SCALE GENOMIC DNA]</scope>
    <source>
        <strain evidence="3 4">MK-D1</strain>
    </source>
</reference>
<dbReference type="GeneID" id="41331189"/>
<evidence type="ECO:0000313" key="4">
    <source>
        <dbReference type="Proteomes" id="UP000321408"/>
    </source>
</evidence>
<dbReference type="SUPFAM" id="SSF56770">
    <property type="entry name" value="HydA/Nqo6-like"/>
    <property type="match status" value="1"/>
</dbReference>
<dbReference type="AlphaFoldDB" id="A0A5B9DED7"/>
<dbReference type="PANTHER" id="PTHR42845">
    <property type="entry name" value="COENZYME F420-REDUCING HYDROGENASE, GAMMA SUBUNIT"/>
    <property type="match status" value="1"/>
</dbReference>
<dbReference type="Pfam" id="PF01058">
    <property type="entry name" value="Oxidored_q6"/>
    <property type="match status" value="1"/>
</dbReference>
<dbReference type="Gene3D" id="3.40.50.700">
    <property type="entry name" value="NADH:ubiquinone oxidoreductase-like, 20kDa subunit"/>
    <property type="match status" value="1"/>
</dbReference>
<dbReference type="InterPro" id="IPR051349">
    <property type="entry name" value="Hydrogenase_assoc-protein"/>
</dbReference>
<dbReference type="GO" id="GO:0016491">
    <property type="term" value="F:oxidoreductase activity"/>
    <property type="evidence" value="ECO:0007669"/>
    <property type="project" value="UniProtKB-KW"/>
</dbReference>
<protein>
    <recommendedName>
        <fullName evidence="2">NADH:ubiquinone oxidoreductase-like 20kDa subunit domain-containing protein</fullName>
    </recommendedName>
</protein>
<accession>A0A5B9DED7</accession>
<gene>
    <name evidence="3" type="ORF">DSAG12_03219</name>
</gene>
<name>A0A5B9DED7_9ARCH</name>
<keyword evidence="1" id="KW-0560">Oxidoreductase</keyword>
<dbReference type="GO" id="GO:0051536">
    <property type="term" value="F:iron-sulfur cluster binding"/>
    <property type="evidence" value="ECO:0007669"/>
    <property type="project" value="InterPro"/>
</dbReference>
<evidence type="ECO:0000256" key="1">
    <source>
        <dbReference type="ARBA" id="ARBA00023002"/>
    </source>
</evidence>
<proteinExistence type="predicted"/>
<feature type="domain" description="NADH:ubiquinone oxidoreductase-like 20kDa subunit" evidence="2">
    <location>
        <begin position="20"/>
        <end position="167"/>
    </location>
</feature>
<dbReference type="InterPro" id="IPR006137">
    <property type="entry name" value="NADH_UbQ_OxRdtase-like_20kDa"/>
</dbReference>
<organism evidence="3 4">
    <name type="scientific">Promethearchaeum syntrophicum</name>
    <dbReference type="NCBI Taxonomy" id="2594042"/>
    <lineage>
        <taxon>Archaea</taxon>
        <taxon>Promethearchaeati</taxon>
        <taxon>Promethearchaeota</taxon>
        <taxon>Promethearchaeia</taxon>
        <taxon>Promethearchaeales</taxon>
        <taxon>Promethearchaeaceae</taxon>
        <taxon>Promethearchaeum</taxon>
    </lineage>
</organism>
<keyword evidence="4" id="KW-1185">Reference proteome</keyword>
<dbReference type="InterPro" id="IPR037024">
    <property type="entry name" value="NiFe_Hase_small_N_sf"/>
</dbReference>
<sequence length="258" mass="29419">MSRKFKIGIQEFESCGKDIINLLNLRPEMEKLLKNVEITLLGYTSNIDWSRYPSIKIREEISETDKFDVILCIGSILPGQEKRIHDLRNKTIQIVAVGACSLYGVRPSISTSGFTNEEWDEVEKVTKNKVPEYQDLFRKSVCEIVKTEYRIPGCPIDEYSFMKFIYDLIEGKLPRLEVAPVCWECKLKGNECIFMTKGIVCLGPITQSGCGARCPTLENKPCSGCGGLLIDANLKEWYQMVLKYGKTIEEVNKFFVSR</sequence>